<accession>A0A2T7PMF0</accession>
<proteinExistence type="predicted"/>
<dbReference type="Pfam" id="PF00128">
    <property type="entry name" value="Alpha-amylase"/>
    <property type="match status" value="2"/>
</dbReference>
<evidence type="ECO:0000313" key="3">
    <source>
        <dbReference type="Proteomes" id="UP000245119"/>
    </source>
</evidence>
<dbReference type="AlphaFoldDB" id="A0A2T7PMF0"/>
<dbReference type="SUPFAM" id="SSF51445">
    <property type="entry name" value="(Trans)glycosidases"/>
    <property type="match status" value="1"/>
</dbReference>
<reference evidence="2 3" key="1">
    <citation type="submission" date="2018-04" db="EMBL/GenBank/DDBJ databases">
        <title>The genome of golden apple snail Pomacea canaliculata provides insight into stress tolerance and invasive adaptation.</title>
        <authorList>
            <person name="Liu C."/>
            <person name="Liu B."/>
            <person name="Ren Y."/>
            <person name="Zhang Y."/>
            <person name="Wang H."/>
            <person name="Li S."/>
            <person name="Jiang F."/>
            <person name="Yin L."/>
            <person name="Zhang G."/>
            <person name="Qian W."/>
            <person name="Fan W."/>
        </authorList>
    </citation>
    <scope>NUCLEOTIDE SEQUENCE [LARGE SCALE GENOMIC DNA]</scope>
    <source>
        <strain evidence="2">SZHN2017</strain>
        <tissue evidence="2">Muscle</tissue>
    </source>
</reference>
<comment type="caution">
    <text evidence="2">The sequence shown here is derived from an EMBL/GenBank/DDBJ whole genome shotgun (WGS) entry which is preliminary data.</text>
</comment>
<protein>
    <recommendedName>
        <fullName evidence="1">Glycosyl hydrolase family 13 catalytic domain-containing protein</fullName>
    </recommendedName>
</protein>
<dbReference type="PANTHER" id="PTHR10357:SF179">
    <property type="entry name" value="NEUTRAL AND BASIC AMINO ACID TRANSPORT PROTEIN RBAT"/>
    <property type="match status" value="1"/>
</dbReference>
<dbReference type="OrthoDB" id="1740265at2759"/>
<gene>
    <name evidence="2" type="ORF">C0Q70_05876</name>
</gene>
<name>A0A2T7PMF0_POMCA</name>
<dbReference type="GO" id="GO:0005975">
    <property type="term" value="P:carbohydrate metabolic process"/>
    <property type="evidence" value="ECO:0007669"/>
    <property type="project" value="InterPro"/>
</dbReference>
<dbReference type="InterPro" id="IPR006047">
    <property type="entry name" value="GH13_cat_dom"/>
</dbReference>
<sequence length="570" mass="65701">MATEDYWELLHEHTQDESLTKNHFDPKADISLPWTFHLTVGILTVLLFSLPVLLNEKRECVETVDGSLLEWLKTGIMYQIYSRSSEDFGVKETVVLKMSGVHSVLQETSEWWKKAIVYQIYPRSFKDSDGDGIGDIKGIISKLDHFTYLNIDAIWINPFYPSPMLDGGYDVSSFTDVDLSSALWVTSTCCFVKLMKEMSTFGHSAWTWRRERQQFYYHAYLPQQPNLNYGNGTVQSFMKVIRFWMDRGVDGLRVDAVYHLMVSRDKYPDKPRSFAPGFESWQAKYYNNSMTQNIPEIGPIVRDWRKVLDSYTRESDKYNSKFMVVEVNGPREVRNPYYDYGADFPFNFDLLKAIRTKTCDALCFYENIKQEYESLPEGKWPNFVLSNHDGARASSRLGARFVDALHVLLLTIRGTPTTYYGEEIGMQNVNVSYEDTQDTFGKNYGPNCAYCTNRTFTPRCPEIRAQKSSKEMTTLKLYRELSLLRKGPSLSYGSLQFCVVTSNILSYVRSEPHHPAFLVIINLGNETATHDFHVAPVERKNSSSQGFNFRGLQQRTVCQGQSCFFVICDP</sequence>
<keyword evidence="3" id="KW-1185">Reference proteome</keyword>
<evidence type="ECO:0000313" key="2">
    <source>
        <dbReference type="EMBL" id="PVD34600.1"/>
    </source>
</evidence>
<organism evidence="2 3">
    <name type="scientific">Pomacea canaliculata</name>
    <name type="common">Golden apple snail</name>
    <dbReference type="NCBI Taxonomy" id="400727"/>
    <lineage>
        <taxon>Eukaryota</taxon>
        <taxon>Metazoa</taxon>
        <taxon>Spiralia</taxon>
        <taxon>Lophotrochozoa</taxon>
        <taxon>Mollusca</taxon>
        <taxon>Gastropoda</taxon>
        <taxon>Caenogastropoda</taxon>
        <taxon>Architaenioglossa</taxon>
        <taxon>Ampullarioidea</taxon>
        <taxon>Ampullariidae</taxon>
        <taxon>Pomacea</taxon>
    </lineage>
</organism>
<dbReference type="InterPro" id="IPR045857">
    <property type="entry name" value="O16G_dom_2"/>
</dbReference>
<dbReference type="Proteomes" id="UP000245119">
    <property type="component" value="Linkage Group LG3"/>
</dbReference>
<dbReference type="Gene3D" id="3.20.20.80">
    <property type="entry name" value="Glycosidases"/>
    <property type="match status" value="2"/>
</dbReference>
<dbReference type="SMART" id="SM00642">
    <property type="entry name" value="Aamy"/>
    <property type="match status" value="1"/>
</dbReference>
<dbReference type="PANTHER" id="PTHR10357">
    <property type="entry name" value="ALPHA-AMYLASE FAMILY MEMBER"/>
    <property type="match status" value="1"/>
</dbReference>
<dbReference type="InterPro" id="IPR017853">
    <property type="entry name" value="GH"/>
</dbReference>
<evidence type="ECO:0000259" key="1">
    <source>
        <dbReference type="SMART" id="SM00642"/>
    </source>
</evidence>
<feature type="domain" description="Glycosyl hydrolase family 13 catalytic" evidence="1">
    <location>
        <begin position="119"/>
        <end position="485"/>
    </location>
</feature>
<dbReference type="Gene3D" id="3.90.400.10">
    <property type="entry name" value="Oligo-1,6-glucosidase, Domain 2"/>
    <property type="match status" value="1"/>
</dbReference>
<dbReference type="STRING" id="400727.A0A2T7PMF0"/>
<dbReference type="EMBL" id="PZQS01000003">
    <property type="protein sequence ID" value="PVD34600.1"/>
    <property type="molecule type" value="Genomic_DNA"/>
</dbReference>